<dbReference type="Pfam" id="PF25021">
    <property type="entry name" value="TEN_NHL"/>
    <property type="match status" value="5"/>
</dbReference>
<feature type="domain" description="Teneurin NHL" evidence="3">
    <location>
        <begin position="205"/>
        <end position="257"/>
    </location>
</feature>
<comment type="caution">
    <text evidence="4">The sequence shown here is derived from an EMBL/GenBank/DDBJ whole genome shotgun (WGS) entry which is preliminary data.</text>
</comment>
<evidence type="ECO:0000256" key="1">
    <source>
        <dbReference type="ARBA" id="ARBA00022737"/>
    </source>
</evidence>
<gene>
    <name evidence="4" type="ORF">CLV58_11641</name>
</gene>
<dbReference type="PANTHER" id="PTHR46388:SF2">
    <property type="entry name" value="NHL REPEAT-CONTAINING PROTEIN 2"/>
    <property type="match status" value="1"/>
</dbReference>
<proteinExistence type="predicted"/>
<organism evidence="4 5">
    <name type="scientific">Spirosoma oryzae</name>
    <dbReference type="NCBI Taxonomy" id="1469603"/>
    <lineage>
        <taxon>Bacteria</taxon>
        <taxon>Pseudomonadati</taxon>
        <taxon>Bacteroidota</taxon>
        <taxon>Cytophagia</taxon>
        <taxon>Cytophagales</taxon>
        <taxon>Cytophagaceae</taxon>
        <taxon>Spirosoma</taxon>
    </lineage>
</organism>
<feature type="repeat" description="NHL" evidence="2">
    <location>
        <begin position="104"/>
        <end position="134"/>
    </location>
</feature>
<feature type="repeat" description="NHL" evidence="2">
    <location>
        <begin position="551"/>
        <end position="581"/>
    </location>
</feature>
<dbReference type="OrthoDB" id="964296at2"/>
<dbReference type="EMBL" id="PVTE01000016">
    <property type="protein sequence ID" value="PRY34648.1"/>
    <property type="molecule type" value="Genomic_DNA"/>
</dbReference>
<feature type="domain" description="Teneurin NHL" evidence="3">
    <location>
        <begin position="540"/>
        <end position="590"/>
    </location>
</feature>
<dbReference type="PROSITE" id="PS51257">
    <property type="entry name" value="PROKAR_LIPOPROTEIN"/>
    <property type="match status" value="1"/>
</dbReference>
<dbReference type="InterPro" id="IPR056822">
    <property type="entry name" value="TEN_NHL"/>
</dbReference>
<name>A0A2T0SML8_9BACT</name>
<dbReference type="CDD" id="cd14953">
    <property type="entry name" value="NHL_like_1"/>
    <property type="match status" value="2"/>
</dbReference>
<keyword evidence="5" id="KW-1185">Reference proteome</keyword>
<dbReference type="PROSITE" id="PS51125">
    <property type="entry name" value="NHL"/>
    <property type="match status" value="3"/>
</dbReference>
<sequence length="838" mass="85644">MRTFLHCLSISIASVACIVVQTGRAQTITTVASGTTIGDGGPAINAAFGGPTATGFDQKGNLYIVDTEDIRVRKIDANGTITTLAGDGVYGFQGDNGPAISARFVLPRGVAVDVNGAVYVADYQNSRIRKISANGIITTIAGTTNAGFSGDGGPATSARLNFPKNVAIDQAQNLYIVDSGNNRIRKISPDGIITTVVGNGTAGFAGDGGPAVGAQLNNPSAVAIGTDGSLYIADATNHRIRKVDPAGTITTIGGNGSTQSGGDGGPATNAALYGPQDVAVDASGTVYLTQLDSRVRKITANDIISAVAGNGTSGFSGDGGPAINALIGPEAGVDIDATGTIYVADQANYRIRRITSDGIINTIAGGYTGDGGPATNAFFRKTLVKSPSELTVDRYGNIYISDQFGNRIRKVTPAGMITTVAGSGVNGYTGDGGNADQAQLRHPRGMGLDRNDNLYFVDQYNARLRKIDLGGKITTIAGNGSPEFISVRPPSSSADIYNSTGIAVSQSGLVYVPTKSCILKITQDGVISVVAGSTATTGYSGDGGPATSALLNYPSGIALDKDENLYVADSDNNRIRKIGTDGIIITVAGNGSAGYGGEGVQAINAPMNSPARVAIDSTGTLFISEWGFNRIRQVDRNGIITTVAGTGAAGFRGDGGPAINASLARPSGLATDPAGNLYIADLDNRRVRKVTYPVRSMLVTNQSTPCSPGSVTLTASPTGPGFSYQFSPGATQIGSTNQAVVNTAGVYSVTVTTSILGSPPGTASIAVAGYANYTVKAGNWNDPSVWACGQVPTATQPVRVLHTVELPVDYQAGAKAVSYENGGSLRFESGAKLRLATQ</sequence>
<reference evidence="4 5" key="1">
    <citation type="submission" date="2018-03" db="EMBL/GenBank/DDBJ databases">
        <title>Genomic Encyclopedia of Archaeal and Bacterial Type Strains, Phase II (KMG-II): from individual species to whole genera.</title>
        <authorList>
            <person name="Goeker M."/>
        </authorList>
    </citation>
    <scope>NUCLEOTIDE SEQUENCE [LARGE SCALE GENOMIC DNA]</scope>
    <source>
        <strain evidence="4 5">DSM 28354</strain>
    </source>
</reference>
<evidence type="ECO:0000259" key="3">
    <source>
        <dbReference type="Pfam" id="PF25021"/>
    </source>
</evidence>
<feature type="repeat" description="NHL" evidence="2">
    <location>
        <begin position="210"/>
        <end position="246"/>
    </location>
</feature>
<accession>A0A2T0SML8</accession>
<dbReference type="Gene3D" id="2.120.10.30">
    <property type="entry name" value="TolB, C-terminal domain"/>
    <property type="match status" value="6"/>
</dbReference>
<dbReference type="InterPro" id="IPR001258">
    <property type="entry name" value="NHL_repeat"/>
</dbReference>
<protein>
    <submittedName>
        <fullName evidence="4">Sugar lactone lactonase YvrE</fullName>
    </submittedName>
</protein>
<dbReference type="AlphaFoldDB" id="A0A2T0SML8"/>
<feature type="domain" description="Teneurin NHL" evidence="3">
    <location>
        <begin position="149"/>
        <end position="199"/>
    </location>
</feature>
<dbReference type="SUPFAM" id="SSF101898">
    <property type="entry name" value="NHL repeat"/>
    <property type="match status" value="2"/>
</dbReference>
<feature type="domain" description="Teneurin NHL" evidence="3">
    <location>
        <begin position="94"/>
        <end position="144"/>
    </location>
</feature>
<feature type="domain" description="Teneurin NHL" evidence="3">
    <location>
        <begin position="429"/>
        <end position="495"/>
    </location>
</feature>
<evidence type="ECO:0000256" key="2">
    <source>
        <dbReference type="PROSITE-ProRule" id="PRU00504"/>
    </source>
</evidence>
<dbReference type="PANTHER" id="PTHR46388">
    <property type="entry name" value="NHL REPEAT-CONTAINING PROTEIN 2"/>
    <property type="match status" value="1"/>
</dbReference>
<evidence type="ECO:0000313" key="4">
    <source>
        <dbReference type="EMBL" id="PRY34648.1"/>
    </source>
</evidence>
<dbReference type="Proteomes" id="UP000238375">
    <property type="component" value="Unassembled WGS sequence"/>
</dbReference>
<keyword evidence="1" id="KW-0677">Repeat</keyword>
<dbReference type="InterPro" id="IPR011042">
    <property type="entry name" value="6-blade_b-propeller_TolB-like"/>
</dbReference>
<dbReference type="RefSeq" id="WP_106139261.1">
    <property type="nucleotide sequence ID" value="NZ_PVTE01000016.1"/>
</dbReference>
<evidence type="ECO:0000313" key="5">
    <source>
        <dbReference type="Proteomes" id="UP000238375"/>
    </source>
</evidence>